<comment type="caution">
    <text evidence="8">The sequence shown here is derived from an EMBL/GenBank/DDBJ whole genome shotgun (WGS) entry which is preliminary data.</text>
</comment>
<dbReference type="GO" id="GO:0004497">
    <property type="term" value="F:monooxygenase activity"/>
    <property type="evidence" value="ECO:0007669"/>
    <property type="project" value="UniProtKB-KW"/>
</dbReference>
<dbReference type="Proteomes" id="UP001642360">
    <property type="component" value="Unassembled WGS sequence"/>
</dbReference>
<dbReference type="GO" id="GO:0016020">
    <property type="term" value="C:membrane"/>
    <property type="evidence" value="ECO:0007669"/>
    <property type="project" value="UniProtKB-SubCell"/>
</dbReference>
<evidence type="ECO:0000256" key="1">
    <source>
        <dbReference type="ARBA" id="ARBA00004167"/>
    </source>
</evidence>
<keyword evidence="6 7" id="KW-0408">Iron</keyword>
<dbReference type="InterPro" id="IPR017972">
    <property type="entry name" value="Cyt_P450_CS"/>
</dbReference>
<dbReference type="InterPro" id="IPR002397">
    <property type="entry name" value="Cyt_P450_B"/>
</dbReference>
<dbReference type="PANTHER" id="PTHR24286:SF256">
    <property type="entry name" value="CYTOCHROME P450 FAMILY PROTEIN"/>
    <property type="match status" value="1"/>
</dbReference>
<keyword evidence="3" id="KW-0812">Transmembrane</keyword>
<reference evidence="8 9" key="1">
    <citation type="submission" date="2024-02" db="EMBL/GenBank/DDBJ databases">
        <authorList>
            <person name="Vignale AGUSTIN F."/>
            <person name="Sosa J E."/>
            <person name="Modenutti C."/>
        </authorList>
    </citation>
    <scope>NUCLEOTIDE SEQUENCE [LARGE SCALE GENOMIC DNA]</scope>
</reference>
<evidence type="ECO:0000313" key="8">
    <source>
        <dbReference type="EMBL" id="CAK9141247.1"/>
    </source>
</evidence>
<accession>A0ABC8R934</accession>
<dbReference type="Pfam" id="PF00067">
    <property type="entry name" value="p450"/>
    <property type="match status" value="1"/>
</dbReference>
<evidence type="ECO:0000256" key="6">
    <source>
        <dbReference type="ARBA" id="ARBA00023004"/>
    </source>
</evidence>
<evidence type="ECO:0000256" key="5">
    <source>
        <dbReference type="ARBA" id="ARBA00022989"/>
    </source>
</evidence>
<organism evidence="8 9">
    <name type="scientific">Ilex paraguariensis</name>
    <name type="common">yerba mate</name>
    <dbReference type="NCBI Taxonomy" id="185542"/>
    <lineage>
        <taxon>Eukaryota</taxon>
        <taxon>Viridiplantae</taxon>
        <taxon>Streptophyta</taxon>
        <taxon>Embryophyta</taxon>
        <taxon>Tracheophyta</taxon>
        <taxon>Spermatophyta</taxon>
        <taxon>Magnoliopsida</taxon>
        <taxon>eudicotyledons</taxon>
        <taxon>Gunneridae</taxon>
        <taxon>Pentapetalae</taxon>
        <taxon>asterids</taxon>
        <taxon>campanulids</taxon>
        <taxon>Aquifoliales</taxon>
        <taxon>Aquifoliaceae</taxon>
        <taxon>Ilex</taxon>
    </lineage>
</organism>
<dbReference type="PRINTS" id="PR00385">
    <property type="entry name" value="P450"/>
</dbReference>
<dbReference type="EMBL" id="CAUOFW020001113">
    <property type="protein sequence ID" value="CAK9141247.1"/>
    <property type="molecule type" value="Genomic_DNA"/>
</dbReference>
<dbReference type="SUPFAM" id="SSF48264">
    <property type="entry name" value="Cytochrome P450"/>
    <property type="match status" value="1"/>
</dbReference>
<dbReference type="Gene3D" id="1.10.630.10">
    <property type="entry name" value="Cytochrome P450"/>
    <property type="match status" value="1"/>
</dbReference>
<comment type="similarity">
    <text evidence="2 7">Belongs to the cytochrome P450 family.</text>
</comment>
<dbReference type="AlphaFoldDB" id="A0ABC8R934"/>
<keyword evidence="7" id="KW-0349">Heme</keyword>
<keyword evidence="7" id="KW-0503">Monooxygenase</keyword>
<dbReference type="PROSITE" id="PS00086">
    <property type="entry name" value="CYTOCHROME_P450"/>
    <property type="match status" value="1"/>
</dbReference>
<evidence type="ECO:0000256" key="7">
    <source>
        <dbReference type="RuleBase" id="RU000461"/>
    </source>
</evidence>
<proteinExistence type="inferred from homology"/>
<dbReference type="InterPro" id="IPR036396">
    <property type="entry name" value="Cyt_P450_sf"/>
</dbReference>
<keyword evidence="9" id="KW-1185">Reference proteome</keyword>
<keyword evidence="5" id="KW-1133">Transmembrane helix</keyword>
<evidence type="ECO:0000256" key="4">
    <source>
        <dbReference type="ARBA" id="ARBA00022723"/>
    </source>
</evidence>
<evidence type="ECO:0000256" key="3">
    <source>
        <dbReference type="ARBA" id="ARBA00022692"/>
    </source>
</evidence>
<evidence type="ECO:0000313" key="9">
    <source>
        <dbReference type="Proteomes" id="UP001642360"/>
    </source>
</evidence>
<gene>
    <name evidence="8" type="ORF">ILEXP_LOCUS8782</name>
</gene>
<comment type="subcellular location">
    <subcellularLocation>
        <location evidence="1">Membrane</location>
        <topology evidence="1">Single-pass membrane protein</topology>
    </subcellularLocation>
</comment>
<protein>
    <recommendedName>
        <fullName evidence="10">Cytochrome P450</fullName>
    </recommendedName>
</protein>
<keyword evidence="4 7" id="KW-0479">Metal-binding</keyword>
<sequence length="206" mass="24034">MIMDNFIALMIASHDTTSILLSLMVWKMSRDPEVYQKILEEQMGILENREGREEKLTWDDIQKMKYTWRVAQELMRTIPPLFGSFRTALKDTTFGGYVIPKGWQVLSVTHSTHMDKDIFDNPMEFDPSRFENSSKRISPYTYVPFGGGLHKCIGNEFTRVETLTMVHNLVTQYEWTQVHPEEVITRQPVPYPSMGLPIKIKPRTML</sequence>
<evidence type="ECO:0000256" key="2">
    <source>
        <dbReference type="ARBA" id="ARBA00010617"/>
    </source>
</evidence>
<dbReference type="PANTHER" id="PTHR24286">
    <property type="entry name" value="CYTOCHROME P450 26"/>
    <property type="match status" value="1"/>
</dbReference>
<dbReference type="PRINTS" id="PR00359">
    <property type="entry name" value="BP450"/>
</dbReference>
<evidence type="ECO:0008006" key="10">
    <source>
        <dbReference type="Google" id="ProtNLM"/>
    </source>
</evidence>
<keyword evidence="5" id="KW-0472">Membrane</keyword>
<name>A0ABC8R934_9AQUA</name>
<dbReference type="GO" id="GO:0046872">
    <property type="term" value="F:metal ion binding"/>
    <property type="evidence" value="ECO:0007669"/>
    <property type="project" value="UniProtKB-KW"/>
</dbReference>
<dbReference type="InterPro" id="IPR001128">
    <property type="entry name" value="Cyt_P450"/>
</dbReference>
<keyword evidence="7" id="KW-0560">Oxidoreductase</keyword>